<proteinExistence type="predicted"/>
<reference evidence="1 2" key="1">
    <citation type="journal article" date="2021" name="Sci. Rep.">
        <title>The distribution of antibiotic resistance genes in chicken gut microbiota commensals.</title>
        <authorList>
            <person name="Juricova H."/>
            <person name="Matiasovicova J."/>
            <person name="Kubasova T."/>
            <person name="Cejkova D."/>
            <person name="Rychlik I."/>
        </authorList>
    </citation>
    <scope>NUCLEOTIDE SEQUENCE [LARGE SCALE GENOMIC DNA]</scope>
    <source>
        <strain evidence="1 2">An431b</strain>
    </source>
</reference>
<evidence type="ECO:0000313" key="2">
    <source>
        <dbReference type="Proteomes" id="UP000729290"/>
    </source>
</evidence>
<dbReference type="InterPro" id="IPR019644">
    <property type="entry name" value="DUF2508"/>
</dbReference>
<keyword evidence="2" id="KW-1185">Reference proteome</keyword>
<protein>
    <submittedName>
        <fullName evidence="1">YaaL family protein</fullName>
    </submittedName>
</protein>
<evidence type="ECO:0000313" key="1">
    <source>
        <dbReference type="EMBL" id="MBM6878429.1"/>
    </source>
</evidence>
<dbReference type="EMBL" id="JACSNV010000014">
    <property type="protein sequence ID" value="MBM6878429.1"/>
    <property type="molecule type" value="Genomic_DNA"/>
</dbReference>
<gene>
    <name evidence="1" type="ORF">H9X83_09725</name>
</gene>
<dbReference type="Proteomes" id="UP000729290">
    <property type="component" value="Unassembled WGS sequence"/>
</dbReference>
<sequence>MGKRELWDEGTKIIISIRQIQHQLESARSAFANVTDEALIDSCIYEIRALHKKYEYFLREAKALGLSVEPGRKIS</sequence>
<dbReference type="Pfam" id="PF10704">
    <property type="entry name" value="DUF2508"/>
    <property type="match status" value="1"/>
</dbReference>
<name>A0ABS2GAE3_9FIRM</name>
<comment type="caution">
    <text evidence="1">The sequence shown here is derived from an EMBL/GenBank/DDBJ whole genome shotgun (WGS) entry which is preliminary data.</text>
</comment>
<accession>A0ABS2GAE3</accession>
<organism evidence="1 2">
    <name type="scientific">Anaerotignum lactatifermentans</name>
    <dbReference type="NCBI Taxonomy" id="160404"/>
    <lineage>
        <taxon>Bacteria</taxon>
        <taxon>Bacillati</taxon>
        <taxon>Bacillota</taxon>
        <taxon>Clostridia</taxon>
        <taxon>Lachnospirales</taxon>
        <taxon>Anaerotignaceae</taxon>
        <taxon>Anaerotignum</taxon>
    </lineage>
</organism>
<dbReference type="RefSeq" id="WP_205134242.1">
    <property type="nucleotide sequence ID" value="NZ_JACSNT010000014.1"/>
</dbReference>